<keyword evidence="1" id="KW-0472">Membrane</keyword>
<keyword evidence="1" id="KW-1133">Transmembrane helix</keyword>
<protein>
    <submittedName>
        <fullName evidence="2">Uncharacterized protein</fullName>
    </submittedName>
</protein>
<sequence>MRFLSSNEADWERRHPVTLLFFLLVHLYVLTYLNDSIWLLLGLFGLLLMERRFPLAMLGVILAFLLISLAPFVLGWRISVGGVTNQLIPLATFLFGMIWVNRFMRLERLLPFLNKWPRSTRLLYGGWALVPTMERAVRLSLASHPRRDWQEAVVVGIESQRLEPVYVTNRMRRFERHDWGQCLVLASFGATAAMVTPVVWLLYPYLTKGGVRDALVILGRRT</sequence>
<accession>A0ABT7MQ02</accession>
<proteinExistence type="predicted"/>
<evidence type="ECO:0000313" key="2">
    <source>
        <dbReference type="EMBL" id="MDL5377286.1"/>
    </source>
</evidence>
<keyword evidence="1" id="KW-0812">Transmembrane</keyword>
<comment type="caution">
    <text evidence="2">The sequence shown here is derived from an EMBL/GenBank/DDBJ whole genome shotgun (WGS) entry which is preliminary data.</text>
</comment>
<organism evidence="2 3">
    <name type="scientific">Exiguobacterium mexicanum</name>
    <dbReference type="NCBI Taxonomy" id="340146"/>
    <lineage>
        <taxon>Bacteria</taxon>
        <taxon>Bacillati</taxon>
        <taxon>Bacillota</taxon>
        <taxon>Bacilli</taxon>
        <taxon>Bacillales</taxon>
        <taxon>Bacillales Family XII. Incertae Sedis</taxon>
        <taxon>Exiguobacterium</taxon>
    </lineage>
</organism>
<feature type="transmembrane region" description="Helical" evidence="1">
    <location>
        <begin position="179"/>
        <end position="203"/>
    </location>
</feature>
<dbReference type="RefSeq" id="WP_214831823.1">
    <property type="nucleotide sequence ID" value="NZ_CP183077.1"/>
</dbReference>
<reference evidence="2 3" key="1">
    <citation type="submission" date="2023-06" db="EMBL/GenBank/DDBJ databases">
        <title>Influencing factors and mechanism of Cr(VI) reduction by facultative anaerobic Exiguobacterium sp. PY14.</title>
        <authorList>
            <person name="Zou L."/>
        </authorList>
    </citation>
    <scope>NUCLEOTIDE SEQUENCE [LARGE SCALE GENOMIC DNA]</scope>
    <source>
        <strain evidence="2 3">PY14</strain>
    </source>
</reference>
<keyword evidence="3" id="KW-1185">Reference proteome</keyword>
<gene>
    <name evidence="2" type="ORF">QR695_09750</name>
</gene>
<dbReference type="Proteomes" id="UP001230807">
    <property type="component" value="Unassembled WGS sequence"/>
</dbReference>
<evidence type="ECO:0000256" key="1">
    <source>
        <dbReference type="SAM" id="Phobius"/>
    </source>
</evidence>
<dbReference type="EMBL" id="JASWER010000007">
    <property type="protein sequence ID" value="MDL5377286.1"/>
    <property type="molecule type" value="Genomic_DNA"/>
</dbReference>
<feature type="transmembrane region" description="Helical" evidence="1">
    <location>
        <begin position="55"/>
        <end position="74"/>
    </location>
</feature>
<evidence type="ECO:0000313" key="3">
    <source>
        <dbReference type="Proteomes" id="UP001230807"/>
    </source>
</evidence>
<feature type="transmembrane region" description="Helical" evidence="1">
    <location>
        <begin position="86"/>
        <end position="104"/>
    </location>
</feature>
<name>A0ABT7MQ02_9BACL</name>
<feature type="transmembrane region" description="Helical" evidence="1">
    <location>
        <begin position="20"/>
        <end position="48"/>
    </location>
</feature>